<evidence type="ECO:0000256" key="2">
    <source>
        <dbReference type="ARBA" id="ARBA00022741"/>
    </source>
</evidence>
<dbReference type="Gene3D" id="3.40.50.720">
    <property type="entry name" value="NAD(P)-binding Rossmann-like Domain"/>
    <property type="match status" value="1"/>
</dbReference>
<feature type="compositionally biased region" description="Acidic residues" evidence="4">
    <location>
        <begin position="554"/>
        <end position="577"/>
    </location>
</feature>
<dbReference type="InterPro" id="IPR007858">
    <property type="entry name" value="Dpy-30_motif"/>
</dbReference>
<evidence type="ECO:0000313" key="5">
    <source>
        <dbReference type="EMBL" id="KAK2947223.1"/>
    </source>
</evidence>
<dbReference type="EMBL" id="JARBJD010000207">
    <property type="protein sequence ID" value="KAK2947223.1"/>
    <property type="molecule type" value="Genomic_DNA"/>
</dbReference>
<dbReference type="GO" id="GO:0004550">
    <property type="term" value="F:nucleoside diphosphate kinase activity"/>
    <property type="evidence" value="ECO:0007669"/>
    <property type="project" value="UniProtKB-EC"/>
</dbReference>
<keyword evidence="1 5" id="KW-0808">Transferase</keyword>
<feature type="region of interest" description="Disordered" evidence="4">
    <location>
        <begin position="471"/>
        <end position="582"/>
    </location>
</feature>
<sequence length="804" mass="92506">MKIFLSNIDLYLQKRVYNAICLRDKTKQHSFIATLSKPSIDRNRFLRVESFVSSDNEEEFKEALLNSDVIVFDIQNSLTDANIALDIISAATFYDDKRFICISTFLTWATTQKTFQPIEEEEAEEAEEGEEPIVKEPPKPIPIPFTETDRRKRQPHQAFNDHLTFEKMLLRLDGTQHGRLRTFVLNPGLLYGDGEDILEKWFKMAWYGVPDELPIFGDSGDNSVPTIHVFDMASIVYRVAMDLELKENLILCVDKARHTQKEIATALSRVLGTNKVRLTGTEDTRVDGGRVELKSGVTMPKMSEVDLEMPWLMVQQLVADVPTESKVLEQWETMRWHSGDIVANIWKVSREFRRRFNLNPHRILIHGPPGSGKSVLAKHLCEVYSLEHVNAKDVIEYWKNQPSSDKPLLPTLSDKVRATLTREGHHAISDKLFNRMIREYLIRRECRSAGYVLDGYPRCVVDAQELWLKGAEQEEGEEEEDAAPPEEEEEEEQEGKPKASKPVSLEEWEKEEAKGRKEKEKQDKERPAKLQMLVPKTAEEEEAERKAAAAKTGEEEEEEQAEEQGEAAEEEGEEADQEGPTLLSAILPERAILLDCTDNFIKARLKALGENEVKGTHNDEMGVERRLKTYRQTNNEDNNMKEWLEEKKVQVMEINMEEWKTEKLNDEGSWKSVREFVGLPRNFGVSDEDRRQEEEFKALIESQVKSSAQATEFSEEIQRKADNQLQHLKQKAQLEAIKQEEARMLAERSKGLNEFLKEYVMPVLTQGLKEVAVVRPEDPIDYLAEYLFRNTPDEDTETDPFSSG</sequence>
<protein>
    <submittedName>
        <fullName evidence="5">Adenylate kinase 7</fullName>
        <ecNumber evidence="5">2.7.4.6</ecNumber>
    </submittedName>
</protein>
<dbReference type="SUPFAM" id="SSF51735">
    <property type="entry name" value="NAD(P)-binding Rossmann-fold domains"/>
    <property type="match status" value="1"/>
</dbReference>
<dbReference type="InterPro" id="IPR027417">
    <property type="entry name" value="P-loop_NTPase"/>
</dbReference>
<evidence type="ECO:0000313" key="6">
    <source>
        <dbReference type="Proteomes" id="UP001281761"/>
    </source>
</evidence>
<reference evidence="5 6" key="1">
    <citation type="journal article" date="2022" name="bioRxiv">
        <title>Genomics of Preaxostyla Flagellates Illuminates Evolutionary Transitions and the Path Towards Mitochondrial Loss.</title>
        <authorList>
            <person name="Novak L.V.F."/>
            <person name="Treitli S.C."/>
            <person name="Pyrih J."/>
            <person name="Halakuc P."/>
            <person name="Pipaliya S.V."/>
            <person name="Vacek V."/>
            <person name="Brzon O."/>
            <person name="Soukal P."/>
            <person name="Eme L."/>
            <person name="Dacks J.B."/>
            <person name="Karnkowska A."/>
            <person name="Elias M."/>
            <person name="Hampl V."/>
        </authorList>
    </citation>
    <scope>NUCLEOTIDE SEQUENCE [LARGE SCALE GENOMIC DNA]</scope>
    <source>
        <strain evidence="5">NAU3</strain>
        <tissue evidence="5">Gut</tissue>
    </source>
</reference>
<dbReference type="Pfam" id="PF00406">
    <property type="entry name" value="ADK"/>
    <property type="match status" value="1"/>
</dbReference>
<dbReference type="InterPro" id="IPR000850">
    <property type="entry name" value="Adenylat/UMP-CMP_kin"/>
</dbReference>
<dbReference type="InterPro" id="IPR047499">
    <property type="entry name" value="DD_AK7"/>
</dbReference>
<dbReference type="InterPro" id="IPR036291">
    <property type="entry name" value="NAD(P)-bd_dom_sf"/>
</dbReference>
<evidence type="ECO:0000256" key="1">
    <source>
        <dbReference type="ARBA" id="ARBA00022679"/>
    </source>
</evidence>
<name>A0ABQ9X6L2_9EUKA</name>
<dbReference type="Pfam" id="PF05186">
    <property type="entry name" value="Dpy-30"/>
    <property type="match status" value="1"/>
</dbReference>
<feature type="compositionally biased region" description="Acidic residues" evidence="4">
    <location>
        <begin position="473"/>
        <end position="493"/>
    </location>
</feature>
<evidence type="ECO:0000256" key="4">
    <source>
        <dbReference type="SAM" id="MobiDB-lite"/>
    </source>
</evidence>
<proteinExistence type="predicted"/>
<dbReference type="Proteomes" id="UP001281761">
    <property type="component" value="Unassembled WGS sequence"/>
</dbReference>
<organism evidence="5 6">
    <name type="scientific">Blattamonas nauphoetae</name>
    <dbReference type="NCBI Taxonomy" id="2049346"/>
    <lineage>
        <taxon>Eukaryota</taxon>
        <taxon>Metamonada</taxon>
        <taxon>Preaxostyla</taxon>
        <taxon>Oxymonadida</taxon>
        <taxon>Blattamonas</taxon>
    </lineage>
</organism>
<dbReference type="EC" id="2.7.4.6" evidence="5"/>
<keyword evidence="6" id="KW-1185">Reference proteome</keyword>
<dbReference type="SUPFAM" id="SSF52540">
    <property type="entry name" value="P-loop containing nucleoside triphosphate hydrolases"/>
    <property type="match status" value="1"/>
</dbReference>
<dbReference type="PANTHER" id="PTHR23359">
    <property type="entry name" value="NUCLEOTIDE KINASE"/>
    <property type="match status" value="1"/>
</dbReference>
<accession>A0ABQ9X6L2</accession>
<gene>
    <name evidence="5" type="ORF">BLNAU_17857</name>
</gene>
<feature type="compositionally biased region" description="Basic and acidic residues" evidence="4">
    <location>
        <begin position="511"/>
        <end position="528"/>
    </location>
</feature>
<feature type="compositionally biased region" description="Acidic residues" evidence="4">
    <location>
        <begin position="119"/>
        <end position="131"/>
    </location>
</feature>
<keyword evidence="3 5" id="KW-0418">Kinase</keyword>
<dbReference type="Gene3D" id="1.20.890.10">
    <property type="entry name" value="cAMP-dependent protein kinase regulatory subunit, dimerization-anchoring domain"/>
    <property type="match status" value="1"/>
</dbReference>
<dbReference type="Gene3D" id="3.40.50.300">
    <property type="entry name" value="P-loop containing nucleotide triphosphate hydrolases"/>
    <property type="match status" value="1"/>
</dbReference>
<feature type="region of interest" description="Disordered" evidence="4">
    <location>
        <begin position="119"/>
        <end position="152"/>
    </location>
</feature>
<comment type="caution">
    <text evidence="5">The sequence shown here is derived from an EMBL/GenBank/DDBJ whole genome shotgun (WGS) entry which is preliminary data.</text>
</comment>
<evidence type="ECO:0000256" key="3">
    <source>
        <dbReference type="ARBA" id="ARBA00022777"/>
    </source>
</evidence>
<keyword evidence="2" id="KW-0547">Nucleotide-binding</keyword>
<dbReference type="CDD" id="cd22967">
    <property type="entry name" value="DD_AK7"/>
    <property type="match status" value="1"/>
</dbReference>